<accession>A0ABY4H4J4</accession>
<keyword evidence="2" id="KW-1185">Reference proteome</keyword>
<proteinExistence type="predicted"/>
<evidence type="ECO:0000313" key="2">
    <source>
        <dbReference type="Proteomes" id="UP000831880"/>
    </source>
</evidence>
<gene>
    <name evidence="1" type="ORF">MUO14_09520</name>
</gene>
<protein>
    <submittedName>
        <fullName evidence="1">Uncharacterized protein</fullName>
    </submittedName>
</protein>
<dbReference type="EMBL" id="CP095074">
    <property type="protein sequence ID" value="UOQ95136.1"/>
    <property type="molecule type" value="Genomic_DNA"/>
</dbReference>
<dbReference type="Proteomes" id="UP000831880">
    <property type="component" value="Chromosome"/>
</dbReference>
<name>A0ABY4H4J4_9BACI</name>
<sequence length="65" mass="7062">MSVVALEDGLWAALAFTTKTFNQELIDSMLGFVSGVMIVASFWSLPSPALDMEEGKGLLDKGDYF</sequence>
<dbReference type="RefSeq" id="WP_244754989.1">
    <property type="nucleotide sequence ID" value="NZ_CP095074.1"/>
</dbReference>
<reference evidence="1 2" key="1">
    <citation type="submission" date="2022-04" db="EMBL/GenBank/DDBJ databases">
        <title>Halobacillus sp. isolated from saltern.</title>
        <authorList>
            <person name="Won M."/>
            <person name="Lee C.-M."/>
            <person name="Woen H.-Y."/>
            <person name="Kwon S.-W."/>
        </authorList>
    </citation>
    <scope>NUCLEOTIDE SEQUENCE [LARGE SCALE GENOMIC DNA]</scope>
    <source>
        <strain evidence="1 2">SSTM10-2</strain>
    </source>
</reference>
<evidence type="ECO:0000313" key="1">
    <source>
        <dbReference type="EMBL" id="UOQ95136.1"/>
    </source>
</evidence>
<organism evidence="1 2">
    <name type="scientific">Halobacillus shinanisalinarum</name>
    <dbReference type="NCBI Taxonomy" id="2932258"/>
    <lineage>
        <taxon>Bacteria</taxon>
        <taxon>Bacillati</taxon>
        <taxon>Bacillota</taxon>
        <taxon>Bacilli</taxon>
        <taxon>Bacillales</taxon>
        <taxon>Bacillaceae</taxon>
        <taxon>Halobacillus</taxon>
    </lineage>
</organism>